<dbReference type="AlphaFoldDB" id="F3CI78"/>
<evidence type="ECO:0000313" key="1">
    <source>
        <dbReference type="EMBL" id="EGH18970.1"/>
    </source>
</evidence>
<proteinExistence type="predicted"/>
<evidence type="ECO:0000313" key="2">
    <source>
        <dbReference type="Proteomes" id="UP000005466"/>
    </source>
</evidence>
<name>F3CI78_PSESG</name>
<comment type="caution">
    <text evidence="1">The sequence shown here is derived from an EMBL/GenBank/DDBJ whole genome shotgun (WGS) entry which is preliminary data.</text>
</comment>
<feature type="non-terminal residue" evidence="1">
    <location>
        <position position="1"/>
    </location>
</feature>
<gene>
    <name evidence="1" type="ORF">Pgy4_39008</name>
</gene>
<dbReference type="Proteomes" id="UP000005466">
    <property type="component" value="Unassembled WGS sequence"/>
</dbReference>
<dbReference type="EMBL" id="ADWY01003410">
    <property type="protein sequence ID" value="EGH18970.1"/>
    <property type="molecule type" value="Genomic_DNA"/>
</dbReference>
<feature type="non-terminal residue" evidence="1">
    <location>
        <position position="44"/>
    </location>
</feature>
<organism evidence="1 2">
    <name type="scientific">Pseudomonas savastanoi pv. glycinea str. race 4</name>
    <dbReference type="NCBI Taxonomy" id="875330"/>
    <lineage>
        <taxon>Bacteria</taxon>
        <taxon>Pseudomonadati</taxon>
        <taxon>Pseudomonadota</taxon>
        <taxon>Gammaproteobacteria</taxon>
        <taxon>Pseudomonadales</taxon>
        <taxon>Pseudomonadaceae</taxon>
        <taxon>Pseudomonas</taxon>
    </lineage>
</organism>
<accession>F3CI78</accession>
<reference evidence="1 2" key="1">
    <citation type="journal article" date="2011" name="PLoS Pathog.">
        <title>Dynamic evolution of pathogenicity revealed by sequencing and comparative genomics of 19 Pseudomonas syringae isolates.</title>
        <authorList>
            <person name="Baltrus D.A."/>
            <person name="Nishimura M.T."/>
            <person name="Romanchuk A."/>
            <person name="Chang J.H."/>
            <person name="Mukhtar M.S."/>
            <person name="Cherkis K."/>
            <person name="Roach J."/>
            <person name="Grant S.R."/>
            <person name="Jones C.D."/>
            <person name="Dangl J.L."/>
        </authorList>
    </citation>
    <scope>NUCLEOTIDE SEQUENCE [LARGE SCALE GENOMIC DNA]</scope>
    <source>
        <strain evidence="2">race 4</strain>
    </source>
</reference>
<dbReference type="HOGENOM" id="CLU_3226570_0_0_6"/>
<sequence length="44" mass="4641">RALTGGGGINLFGKAIHDPLHTVTHAFWARPLAPLMLKPGSSFS</sequence>
<protein>
    <submittedName>
        <fullName evidence="1">Uncharacterized protein</fullName>
    </submittedName>
</protein>